<keyword evidence="3" id="KW-1185">Reference proteome</keyword>
<keyword evidence="1" id="KW-1133">Transmembrane helix</keyword>
<evidence type="ECO:0000313" key="3">
    <source>
        <dbReference type="Proteomes" id="UP001215598"/>
    </source>
</evidence>
<accession>A0AAD7HZ37</accession>
<dbReference type="EMBL" id="JARKIB010000160">
    <property type="protein sequence ID" value="KAJ7730335.1"/>
    <property type="molecule type" value="Genomic_DNA"/>
</dbReference>
<proteinExistence type="predicted"/>
<comment type="caution">
    <text evidence="2">The sequence shown here is derived from an EMBL/GenBank/DDBJ whole genome shotgun (WGS) entry which is preliminary data.</text>
</comment>
<name>A0AAD7HZ37_9AGAR</name>
<protein>
    <submittedName>
        <fullName evidence="2">Uncharacterized protein</fullName>
    </submittedName>
</protein>
<evidence type="ECO:0000313" key="2">
    <source>
        <dbReference type="EMBL" id="KAJ7730335.1"/>
    </source>
</evidence>
<keyword evidence="1" id="KW-0472">Membrane</keyword>
<feature type="transmembrane region" description="Helical" evidence="1">
    <location>
        <begin position="40"/>
        <end position="56"/>
    </location>
</feature>
<reference evidence="2" key="1">
    <citation type="submission" date="2023-03" db="EMBL/GenBank/DDBJ databases">
        <title>Massive genome expansion in bonnet fungi (Mycena s.s.) driven by repeated elements and novel gene families across ecological guilds.</title>
        <authorList>
            <consortium name="Lawrence Berkeley National Laboratory"/>
            <person name="Harder C.B."/>
            <person name="Miyauchi S."/>
            <person name="Viragh M."/>
            <person name="Kuo A."/>
            <person name="Thoen E."/>
            <person name="Andreopoulos B."/>
            <person name="Lu D."/>
            <person name="Skrede I."/>
            <person name="Drula E."/>
            <person name="Henrissat B."/>
            <person name="Morin E."/>
            <person name="Kohler A."/>
            <person name="Barry K."/>
            <person name="LaButti K."/>
            <person name="Morin E."/>
            <person name="Salamov A."/>
            <person name="Lipzen A."/>
            <person name="Mereny Z."/>
            <person name="Hegedus B."/>
            <person name="Baldrian P."/>
            <person name="Stursova M."/>
            <person name="Weitz H."/>
            <person name="Taylor A."/>
            <person name="Grigoriev I.V."/>
            <person name="Nagy L.G."/>
            <person name="Martin F."/>
            <person name="Kauserud H."/>
        </authorList>
    </citation>
    <scope>NUCLEOTIDE SEQUENCE</scope>
    <source>
        <strain evidence="2">CBHHK182m</strain>
    </source>
</reference>
<keyword evidence="1" id="KW-0812">Transmembrane</keyword>
<evidence type="ECO:0000256" key="1">
    <source>
        <dbReference type="SAM" id="Phobius"/>
    </source>
</evidence>
<sequence>MALDQYPLDKTFLVAAWLEAASLLYSGSVFISMRILIESAALYLLVEILLLARYAVNYNVQYIILETVTPIAKKIANMATQIEVSNVQTIGSIPMRRIVIGRQVEQVDDMENRFAKETRLADEEAV</sequence>
<dbReference type="AlphaFoldDB" id="A0AAD7HZ37"/>
<gene>
    <name evidence="2" type="ORF">B0H16DRAFT_1469687</name>
</gene>
<dbReference type="Proteomes" id="UP001215598">
    <property type="component" value="Unassembled WGS sequence"/>
</dbReference>
<organism evidence="2 3">
    <name type="scientific">Mycena metata</name>
    <dbReference type="NCBI Taxonomy" id="1033252"/>
    <lineage>
        <taxon>Eukaryota</taxon>
        <taxon>Fungi</taxon>
        <taxon>Dikarya</taxon>
        <taxon>Basidiomycota</taxon>
        <taxon>Agaricomycotina</taxon>
        <taxon>Agaricomycetes</taxon>
        <taxon>Agaricomycetidae</taxon>
        <taxon>Agaricales</taxon>
        <taxon>Marasmiineae</taxon>
        <taxon>Mycenaceae</taxon>
        <taxon>Mycena</taxon>
    </lineage>
</organism>